<organism evidence="1 2">
    <name type="scientific">Cryptolaemus montrouzieri</name>
    <dbReference type="NCBI Taxonomy" id="559131"/>
    <lineage>
        <taxon>Eukaryota</taxon>
        <taxon>Metazoa</taxon>
        <taxon>Ecdysozoa</taxon>
        <taxon>Arthropoda</taxon>
        <taxon>Hexapoda</taxon>
        <taxon>Insecta</taxon>
        <taxon>Pterygota</taxon>
        <taxon>Neoptera</taxon>
        <taxon>Endopterygota</taxon>
        <taxon>Coleoptera</taxon>
        <taxon>Polyphaga</taxon>
        <taxon>Cucujiformia</taxon>
        <taxon>Coccinelloidea</taxon>
        <taxon>Coccinellidae</taxon>
        <taxon>Scymninae</taxon>
        <taxon>Scymnini</taxon>
        <taxon>Cryptolaemus</taxon>
    </lineage>
</organism>
<protein>
    <submittedName>
        <fullName evidence="1">Uncharacterized protein</fullName>
    </submittedName>
</protein>
<dbReference type="AlphaFoldDB" id="A0ABD2PH11"/>
<evidence type="ECO:0000313" key="2">
    <source>
        <dbReference type="Proteomes" id="UP001516400"/>
    </source>
</evidence>
<dbReference type="Proteomes" id="UP001516400">
    <property type="component" value="Unassembled WGS sequence"/>
</dbReference>
<reference evidence="1 2" key="1">
    <citation type="journal article" date="2021" name="BMC Biol.">
        <title>Horizontally acquired antibacterial genes associated with adaptive radiation of ladybird beetles.</title>
        <authorList>
            <person name="Li H.S."/>
            <person name="Tang X.F."/>
            <person name="Huang Y.H."/>
            <person name="Xu Z.Y."/>
            <person name="Chen M.L."/>
            <person name="Du X.Y."/>
            <person name="Qiu B.Y."/>
            <person name="Chen P.T."/>
            <person name="Zhang W."/>
            <person name="Slipinski A."/>
            <person name="Escalona H.E."/>
            <person name="Waterhouse R.M."/>
            <person name="Zwick A."/>
            <person name="Pang H."/>
        </authorList>
    </citation>
    <scope>NUCLEOTIDE SEQUENCE [LARGE SCALE GENOMIC DNA]</scope>
    <source>
        <strain evidence="1">SYSU2018</strain>
    </source>
</reference>
<comment type="caution">
    <text evidence="1">The sequence shown here is derived from an EMBL/GenBank/DDBJ whole genome shotgun (WGS) entry which is preliminary data.</text>
</comment>
<accession>A0ABD2PH11</accession>
<dbReference type="EMBL" id="JABFTP020000186">
    <property type="protein sequence ID" value="KAL3290168.1"/>
    <property type="molecule type" value="Genomic_DNA"/>
</dbReference>
<proteinExistence type="predicted"/>
<gene>
    <name evidence="1" type="ORF">HHI36_023529</name>
</gene>
<evidence type="ECO:0000313" key="1">
    <source>
        <dbReference type="EMBL" id="KAL3290168.1"/>
    </source>
</evidence>
<sequence>MDEIFSKKPWCNPVVVASSSGLSKIQVPENIQKKRTKSPKVDVKSLSHKRLYQREEHEAAKAKRHKERIEMDNKFLTMLEKLVEKKIVLYDDTFWLHSTYSSFLFVFIYIL</sequence>
<keyword evidence="2" id="KW-1185">Reference proteome</keyword>
<name>A0ABD2PH11_9CUCU</name>